<organism evidence="9">
    <name type="scientific">Dictyoglomus thermophilum</name>
    <dbReference type="NCBI Taxonomy" id="14"/>
    <lineage>
        <taxon>Bacteria</taxon>
        <taxon>Pseudomonadati</taxon>
        <taxon>Dictyoglomota</taxon>
        <taxon>Dictyoglomia</taxon>
        <taxon>Dictyoglomales</taxon>
        <taxon>Dictyoglomaceae</taxon>
        <taxon>Dictyoglomus</taxon>
    </lineage>
</organism>
<dbReference type="InterPro" id="IPR003738">
    <property type="entry name" value="SRAP"/>
</dbReference>
<evidence type="ECO:0000256" key="6">
    <source>
        <dbReference type="ARBA" id="ARBA00023125"/>
    </source>
</evidence>
<evidence type="ECO:0000256" key="8">
    <source>
        <dbReference type="RuleBase" id="RU364100"/>
    </source>
</evidence>
<gene>
    <name evidence="9" type="ORF">ENU78_01365</name>
</gene>
<name>A0A7V3ZHI0_DICTH</name>
<dbReference type="PANTHER" id="PTHR13604:SF0">
    <property type="entry name" value="ABASIC SITE PROCESSING PROTEIN HMCES"/>
    <property type="match status" value="1"/>
</dbReference>
<dbReference type="PANTHER" id="PTHR13604">
    <property type="entry name" value="DC12-RELATED"/>
    <property type="match status" value="1"/>
</dbReference>
<sequence length="235" mass="27491">MCGRFTLVQVEKIPTRFNAQIIGEINLRKRYNISPNQPVPIVFQESPNKVEEMIWGLIPHWAEDPKIGNKLINARAETLLKKPAFKESFLRRRCLVPADGFYEWKKLGKEKIPYYIKMKDSSLFAFAGLYDVWKSPDGRLIKTFTIITTEPNELVTEIHNRMPVILRKEYEEIWINKEETDVKKLQSLLVPYPAEEMEAYPVSKKVNSPSYDSEDLIKPVKIYIIPKNEQSQFDI</sequence>
<proteinExistence type="inferred from homology"/>
<dbReference type="GO" id="GO:0016829">
    <property type="term" value="F:lyase activity"/>
    <property type="evidence" value="ECO:0007669"/>
    <property type="project" value="UniProtKB-KW"/>
</dbReference>
<evidence type="ECO:0000256" key="2">
    <source>
        <dbReference type="ARBA" id="ARBA00022670"/>
    </source>
</evidence>
<dbReference type="GO" id="GO:0003697">
    <property type="term" value="F:single-stranded DNA binding"/>
    <property type="evidence" value="ECO:0007669"/>
    <property type="project" value="InterPro"/>
</dbReference>
<dbReference type="GO" id="GO:0008233">
    <property type="term" value="F:peptidase activity"/>
    <property type="evidence" value="ECO:0007669"/>
    <property type="project" value="UniProtKB-KW"/>
</dbReference>
<evidence type="ECO:0000313" key="9">
    <source>
        <dbReference type="EMBL" id="HGK23093.1"/>
    </source>
</evidence>
<evidence type="ECO:0000256" key="1">
    <source>
        <dbReference type="ARBA" id="ARBA00008136"/>
    </source>
</evidence>
<dbReference type="GO" id="GO:0006508">
    <property type="term" value="P:proteolysis"/>
    <property type="evidence" value="ECO:0007669"/>
    <property type="project" value="UniProtKB-KW"/>
</dbReference>
<comment type="similarity">
    <text evidence="1 8">Belongs to the SOS response-associated peptidase family.</text>
</comment>
<dbReference type="GO" id="GO:0106300">
    <property type="term" value="P:protein-DNA covalent cross-linking repair"/>
    <property type="evidence" value="ECO:0007669"/>
    <property type="project" value="InterPro"/>
</dbReference>
<evidence type="ECO:0000256" key="3">
    <source>
        <dbReference type="ARBA" id="ARBA00022763"/>
    </source>
</evidence>
<keyword evidence="6" id="KW-0238">DNA-binding</keyword>
<dbReference type="EMBL" id="DTDV01000006">
    <property type="protein sequence ID" value="HGK23093.1"/>
    <property type="molecule type" value="Genomic_DNA"/>
</dbReference>
<dbReference type="RefSeq" id="WP_149122673.1">
    <property type="nucleotide sequence ID" value="NZ_VTFL01000002.1"/>
</dbReference>
<dbReference type="InterPro" id="IPR036590">
    <property type="entry name" value="SRAP-like"/>
</dbReference>
<dbReference type="SUPFAM" id="SSF143081">
    <property type="entry name" value="BB1717-like"/>
    <property type="match status" value="1"/>
</dbReference>
<keyword evidence="5" id="KW-0190">Covalent protein-DNA linkage</keyword>
<comment type="caution">
    <text evidence="9">The sequence shown here is derived from an EMBL/GenBank/DDBJ whole genome shotgun (WGS) entry which is preliminary data.</text>
</comment>
<accession>A0A7V3ZHI0</accession>
<dbReference type="EC" id="3.4.-.-" evidence="8"/>
<evidence type="ECO:0000256" key="5">
    <source>
        <dbReference type="ARBA" id="ARBA00023124"/>
    </source>
</evidence>
<keyword evidence="2 8" id="KW-0645">Protease</keyword>
<dbReference type="AlphaFoldDB" id="A0A7V3ZHI0"/>
<dbReference type="Gene3D" id="3.90.1680.10">
    <property type="entry name" value="SOS response associated peptidase-like"/>
    <property type="match status" value="1"/>
</dbReference>
<keyword evidence="7" id="KW-0456">Lyase</keyword>
<keyword evidence="3" id="KW-0227">DNA damage</keyword>
<protein>
    <recommendedName>
        <fullName evidence="8">Abasic site processing protein</fullName>
        <ecNumber evidence="8">3.4.-.-</ecNumber>
    </recommendedName>
</protein>
<evidence type="ECO:0000256" key="7">
    <source>
        <dbReference type="ARBA" id="ARBA00023239"/>
    </source>
</evidence>
<evidence type="ECO:0000256" key="4">
    <source>
        <dbReference type="ARBA" id="ARBA00022801"/>
    </source>
</evidence>
<reference evidence="9" key="1">
    <citation type="journal article" date="2020" name="mSystems">
        <title>Genome- and Community-Level Interaction Insights into Carbon Utilization and Element Cycling Functions of Hydrothermarchaeota in Hydrothermal Sediment.</title>
        <authorList>
            <person name="Zhou Z."/>
            <person name="Liu Y."/>
            <person name="Xu W."/>
            <person name="Pan J."/>
            <person name="Luo Z.H."/>
            <person name="Li M."/>
        </authorList>
    </citation>
    <scope>NUCLEOTIDE SEQUENCE [LARGE SCALE GENOMIC DNA]</scope>
    <source>
        <strain evidence="9">SpSt-70</strain>
    </source>
</reference>
<dbReference type="Pfam" id="PF02586">
    <property type="entry name" value="SRAP"/>
    <property type="match status" value="1"/>
</dbReference>
<keyword evidence="4 8" id="KW-0378">Hydrolase</keyword>